<accession>R7VLJ5</accession>
<organism evidence="2">
    <name type="scientific">Capitella teleta</name>
    <name type="common">Polychaete worm</name>
    <dbReference type="NCBI Taxonomy" id="283909"/>
    <lineage>
        <taxon>Eukaryota</taxon>
        <taxon>Metazoa</taxon>
        <taxon>Spiralia</taxon>
        <taxon>Lophotrochozoa</taxon>
        <taxon>Annelida</taxon>
        <taxon>Polychaeta</taxon>
        <taxon>Sedentaria</taxon>
        <taxon>Scolecida</taxon>
        <taxon>Capitellidae</taxon>
        <taxon>Capitella</taxon>
    </lineage>
</organism>
<name>R7VLJ5_CAPTE</name>
<evidence type="ECO:0008006" key="5">
    <source>
        <dbReference type="Google" id="ProtNLM"/>
    </source>
</evidence>
<dbReference type="EMBL" id="KB292389">
    <property type="protein sequence ID" value="ELU17660.1"/>
    <property type="molecule type" value="Genomic_DNA"/>
</dbReference>
<reference evidence="4" key="1">
    <citation type="submission" date="2012-12" db="EMBL/GenBank/DDBJ databases">
        <authorList>
            <person name="Hellsten U."/>
            <person name="Grimwood J."/>
            <person name="Chapman J.A."/>
            <person name="Shapiro H."/>
            <person name="Aerts A."/>
            <person name="Otillar R.P."/>
            <person name="Terry A.Y."/>
            <person name="Boore J.L."/>
            <person name="Simakov O."/>
            <person name="Marletaz F."/>
            <person name="Cho S.-J."/>
            <person name="Edsinger-Gonzales E."/>
            <person name="Havlak P."/>
            <person name="Kuo D.-H."/>
            <person name="Larsson T."/>
            <person name="Lv J."/>
            <person name="Arendt D."/>
            <person name="Savage R."/>
            <person name="Osoegawa K."/>
            <person name="de Jong P."/>
            <person name="Lindberg D.R."/>
            <person name="Seaver E.C."/>
            <person name="Weisblat D.A."/>
            <person name="Putnam N.H."/>
            <person name="Grigoriev I.V."/>
            <person name="Rokhsar D.S."/>
        </authorList>
    </citation>
    <scope>NUCLEOTIDE SEQUENCE</scope>
    <source>
        <strain evidence="4">I ESC-2004</strain>
    </source>
</reference>
<dbReference type="HOGENOM" id="CLU_1403647_0_0_1"/>
<protein>
    <recommendedName>
        <fullName evidence="5">Apple domain-containing protein</fullName>
    </recommendedName>
</protein>
<dbReference type="EnsemblMetazoa" id="CapteT204251">
    <property type="protein sequence ID" value="CapteP204251"/>
    <property type="gene ID" value="CapteG204251"/>
</dbReference>
<reference evidence="3" key="3">
    <citation type="submission" date="2015-06" db="UniProtKB">
        <authorList>
            <consortium name="EnsemblMetazoa"/>
        </authorList>
    </citation>
    <scope>IDENTIFICATION</scope>
</reference>
<feature type="signal peptide" evidence="1">
    <location>
        <begin position="1"/>
        <end position="17"/>
    </location>
</feature>
<feature type="chain" id="PRO_5008789211" description="Apple domain-containing protein" evidence="1">
    <location>
        <begin position="18"/>
        <end position="194"/>
    </location>
</feature>
<dbReference type="OMA" id="CNMVERC"/>
<gene>
    <name evidence="2" type="ORF">CAPTEDRAFT_204251</name>
</gene>
<keyword evidence="1" id="KW-0732">Signal</keyword>
<dbReference type="Proteomes" id="UP000014760">
    <property type="component" value="Unassembled WGS sequence"/>
</dbReference>
<proteinExistence type="predicted"/>
<evidence type="ECO:0000313" key="4">
    <source>
        <dbReference type="Proteomes" id="UP000014760"/>
    </source>
</evidence>
<keyword evidence="4" id="KW-1185">Reference proteome</keyword>
<dbReference type="AlphaFoldDB" id="R7VLJ5"/>
<dbReference type="OrthoDB" id="6143051at2759"/>
<evidence type="ECO:0000313" key="2">
    <source>
        <dbReference type="EMBL" id="ELU17660.1"/>
    </source>
</evidence>
<evidence type="ECO:0000313" key="3">
    <source>
        <dbReference type="EnsemblMetazoa" id="CapteP204251"/>
    </source>
</evidence>
<evidence type="ECO:0000256" key="1">
    <source>
        <dbReference type="SAM" id="SignalP"/>
    </source>
</evidence>
<dbReference type="EMBL" id="AMQN01016777">
    <property type="status" value="NOT_ANNOTATED_CDS"/>
    <property type="molecule type" value="Genomic_DNA"/>
</dbReference>
<reference evidence="2 4" key="2">
    <citation type="journal article" date="2013" name="Nature">
        <title>Insights into bilaterian evolution from three spiralian genomes.</title>
        <authorList>
            <person name="Simakov O."/>
            <person name="Marletaz F."/>
            <person name="Cho S.J."/>
            <person name="Edsinger-Gonzales E."/>
            <person name="Havlak P."/>
            <person name="Hellsten U."/>
            <person name="Kuo D.H."/>
            <person name="Larsson T."/>
            <person name="Lv J."/>
            <person name="Arendt D."/>
            <person name="Savage R."/>
            <person name="Osoegawa K."/>
            <person name="de Jong P."/>
            <person name="Grimwood J."/>
            <person name="Chapman J.A."/>
            <person name="Shapiro H."/>
            <person name="Aerts A."/>
            <person name="Otillar R.P."/>
            <person name="Terry A.Y."/>
            <person name="Boore J.L."/>
            <person name="Grigoriev I.V."/>
            <person name="Lindberg D.R."/>
            <person name="Seaver E.C."/>
            <person name="Weisblat D.A."/>
            <person name="Putnam N.H."/>
            <person name="Rokhsar D.S."/>
        </authorList>
    </citation>
    <scope>NUCLEOTIDE SEQUENCE</scope>
    <source>
        <strain evidence="2 4">I ESC-2004</strain>
    </source>
</reference>
<sequence length="194" mass="21823">MAISLVVFCSLMACVLSLRENYYIIGPHGSSEVTKIFEEQVKSNQECALHCELHEKCVAFNIFDDKGLLRCVLYPMAGLGQGWLTGDADYAYRVAADPYTPMGCYGHNPNILNMRIDFRPMLQGSWNQETYLKIVVRCNQVARSESAAFFGIEFYGECYTGFDAGIEYWSQGPSDSCMFGLGEENTIFVYRVDG</sequence>